<organism evidence="2 3">
    <name type="scientific">Purpureocillium lavendulum</name>
    <dbReference type="NCBI Taxonomy" id="1247861"/>
    <lineage>
        <taxon>Eukaryota</taxon>
        <taxon>Fungi</taxon>
        <taxon>Dikarya</taxon>
        <taxon>Ascomycota</taxon>
        <taxon>Pezizomycotina</taxon>
        <taxon>Sordariomycetes</taxon>
        <taxon>Hypocreomycetidae</taxon>
        <taxon>Hypocreales</taxon>
        <taxon>Ophiocordycipitaceae</taxon>
        <taxon>Purpureocillium</taxon>
    </lineage>
</organism>
<gene>
    <name evidence="2" type="ORF">O9K51_03467</name>
</gene>
<dbReference type="SUPFAM" id="SSF89372">
    <property type="entry name" value="Fucose-specific lectin"/>
    <property type="match status" value="2"/>
</dbReference>
<feature type="domain" description="PLL-like beta propeller" evidence="1">
    <location>
        <begin position="25"/>
        <end position="194"/>
    </location>
</feature>
<evidence type="ECO:0000313" key="2">
    <source>
        <dbReference type="EMBL" id="KAJ6445065.1"/>
    </source>
</evidence>
<keyword evidence="3" id="KW-1185">Reference proteome</keyword>
<comment type="caution">
    <text evidence="2">The sequence shown here is derived from an EMBL/GenBank/DDBJ whole genome shotgun (WGS) entry which is preliminary data.</text>
</comment>
<protein>
    <submittedName>
        <fullName evidence="2">Carbohydrate-binding protein</fullName>
    </submittedName>
</protein>
<dbReference type="AlphaFoldDB" id="A0AB34G4A0"/>
<reference evidence="2" key="1">
    <citation type="submission" date="2023-01" db="EMBL/GenBank/DDBJ databases">
        <title>The growth and conidiation of Purpureocillium lavendulum are regulated by nitrogen source and histone H3K14 acetylation.</title>
        <authorList>
            <person name="Tang P."/>
            <person name="Han J."/>
            <person name="Zhang C."/>
            <person name="Tang P."/>
            <person name="Qi F."/>
            <person name="Zhang K."/>
            <person name="Liang L."/>
        </authorList>
    </citation>
    <scope>NUCLEOTIDE SEQUENCE</scope>
    <source>
        <strain evidence="2">YMF1.00683</strain>
    </source>
</reference>
<sequence>MKAPEALIGTPVPSDMFGSLIPVVKPTVVSWDSKRTDIFVLGPENTVMYKCHVPGPEETSQWYPQDNTFSDLGGYLASNISAVSRAYDVIDLFGISPSGDSIHAWWNGNQWSEWESFSGNFIGDLSVVSWGSRRMDVFARGKDNAAYHRYWTGRAWSEWAYLGGIMATNPLAVSRRKDSINVFFIGADKHLYHKAWDGFYWSPQGYLWEDLGEYKIGPFEDITAVAAGPDEVILFTRCADSSVSYKTLVSREWCQWRSLGGRSLSQIAAAVWSDGTLTVAVRGFDNQPWVKTRRGESWSNWTPVEGLWLGDGPVIQLRGPADPIFIARGPHFFQRGRHTGLYAFY</sequence>
<proteinExistence type="predicted"/>
<dbReference type="CDD" id="cd22954">
    <property type="entry name" value="PLL_lectin"/>
    <property type="match status" value="1"/>
</dbReference>
<feature type="domain" description="PLL-like beta propeller" evidence="1">
    <location>
        <begin position="234"/>
        <end position="315"/>
    </location>
</feature>
<dbReference type="EMBL" id="JAQHRD010000002">
    <property type="protein sequence ID" value="KAJ6445065.1"/>
    <property type="molecule type" value="Genomic_DNA"/>
</dbReference>
<accession>A0AB34G4A0</accession>
<dbReference type="Proteomes" id="UP001163105">
    <property type="component" value="Unassembled WGS sequence"/>
</dbReference>
<evidence type="ECO:0000313" key="3">
    <source>
        <dbReference type="Proteomes" id="UP001163105"/>
    </source>
</evidence>
<name>A0AB34G4A0_9HYPO</name>
<dbReference type="InterPro" id="IPR058502">
    <property type="entry name" value="PLL-like_beta-prop"/>
</dbReference>
<dbReference type="Gene3D" id="2.120.10.70">
    <property type="entry name" value="Fucose-specific lectin"/>
    <property type="match status" value="2"/>
</dbReference>
<dbReference type="Pfam" id="PF26607">
    <property type="entry name" value="DUF8189"/>
    <property type="match status" value="2"/>
</dbReference>
<evidence type="ECO:0000259" key="1">
    <source>
        <dbReference type="Pfam" id="PF26607"/>
    </source>
</evidence>